<proteinExistence type="predicted"/>
<accession>A0AAV4MEH3</accession>
<reference evidence="1 2" key="1">
    <citation type="submission" date="2021-06" db="EMBL/GenBank/DDBJ databases">
        <title>Caerostris extrusa draft genome.</title>
        <authorList>
            <person name="Kono N."/>
            <person name="Arakawa K."/>
        </authorList>
    </citation>
    <scope>NUCLEOTIDE SEQUENCE [LARGE SCALE GENOMIC DNA]</scope>
</reference>
<dbReference type="EMBL" id="BPLR01002109">
    <property type="protein sequence ID" value="GIX70077.1"/>
    <property type="molecule type" value="Genomic_DNA"/>
</dbReference>
<name>A0AAV4MEH3_CAEEX</name>
<evidence type="ECO:0000313" key="1">
    <source>
        <dbReference type="EMBL" id="GIX70077.1"/>
    </source>
</evidence>
<protein>
    <submittedName>
        <fullName evidence="1">Uncharacterized protein</fullName>
    </submittedName>
</protein>
<comment type="caution">
    <text evidence="1">The sequence shown here is derived from an EMBL/GenBank/DDBJ whole genome shotgun (WGS) entry which is preliminary data.</text>
</comment>
<keyword evidence="2" id="KW-1185">Reference proteome</keyword>
<dbReference type="AlphaFoldDB" id="A0AAV4MEH3"/>
<evidence type="ECO:0000313" key="2">
    <source>
        <dbReference type="Proteomes" id="UP001054945"/>
    </source>
</evidence>
<organism evidence="1 2">
    <name type="scientific">Caerostris extrusa</name>
    <name type="common">Bark spider</name>
    <name type="synonym">Caerostris bankana</name>
    <dbReference type="NCBI Taxonomy" id="172846"/>
    <lineage>
        <taxon>Eukaryota</taxon>
        <taxon>Metazoa</taxon>
        <taxon>Ecdysozoa</taxon>
        <taxon>Arthropoda</taxon>
        <taxon>Chelicerata</taxon>
        <taxon>Arachnida</taxon>
        <taxon>Araneae</taxon>
        <taxon>Araneomorphae</taxon>
        <taxon>Entelegynae</taxon>
        <taxon>Araneoidea</taxon>
        <taxon>Araneidae</taxon>
        <taxon>Caerostris</taxon>
    </lineage>
</organism>
<dbReference type="Proteomes" id="UP001054945">
    <property type="component" value="Unassembled WGS sequence"/>
</dbReference>
<sequence>MVLLITYTTPKQEAFQKQLKKVDLQPERPSISVCFEKKTSTTLQPRRLDEFILARTPTFYKVYIVQADGKRGMDNDDPELESLVKTIQIKSQTKGSSYLELKVNLYSLPHSFAR</sequence>
<gene>
    <name evidence="1" type="ORF">CEXT_6601</name>
</gene>